<reference evidence="2" key="1">
    <citation type="submission" date="2021-06" db="EMBL/GenBank/DDBJ databases">
        <authorList>
            <person name="Kallberg Y."/>
            <person name="Tangrot J."/>
            <person name="Rosling A."/>
        </authorList>
    </citation>
    <scope>NUCLEOTIDE SEQUENCE</scope>
    <source>
        <strain evidence="2">IN212</strain>
    </source>
</reference>
<accession>A0A9N9H679</accession>
<comment type="caution">
    <text evidence="2">The sequence shown here is derived from an EMBL/GenBank/DDBJ whole genome shotgun (WGS) entry which is preliminary data.</text>
</comment>
<protein>
    <submittedName>
        <fullName evidence="2">6959_t:CDS:1</fullName>
    </submittedName>
</protein>
<keyword evidence="1" id="KW-0732">Signal</keyword>
<feature type="chain" id="PRO_5040378280" evidence="1">
    <location>
        <begin position="21"/>
        <end position="136"/>
    </location>
</feature>
<name>A0A9N9H679_9GLOM</name>
<dbReference type="EMBL" id="CAJVPZ010014296">
    <property type="protein sequence ID" value="CAG8656500.1"/>
    <property type="molecule type" value="Genomic_DNA"/>
</dbReference>
<evidence type="ECO:0000313" key="3">
    <source>
        <dbReference type="Proteomes" id="UP000789396"/>
    </source>
</evidence>
<feature type="non-terminal residue" evidence="2">
    <location>
        <position position="1"/>
    </location>
</feature>
<keyword evidence="3" id="KW-1185">Reference proteome</keyword>
<evidence type="ECO:0000313" key="2">
    <source>
        <dbReference type="EMBL" id="CAG8656500.1"/>
    </source>
</evidence>
<dbReference type="OrthoDB" id="2403251at2759"/>
<sequence>KTPSQVHVLIALFLSTVVMSANIFSYKAGETEVFDTGRDNIRVKVEELNEDVARVILVDEKGNPINIAEEMKFINKATKNGISPVEVKGQKSYLITWINSYELHVGNQKIFRLEAQRGHVKKENPNLAKYLVENDQ</sequence>
<feature type="signal peptide" evidence="1">
    <location>
        <begin position="1"/>
        <end position="20"/>
    </location>
</feature>
<organism evidence="2 3">
    <name type="scientific">Racocetra fulgida</name>
    <dbReference type="NCBI Taxonomy" id="60492"/>
    <lineage>
        <taxon>Eukaryota</taxon>
        <taxon>Fungi</taxon>
        <taxon>Fungi incertae sedis</taxon>
        <taxon>Mucoromycota</taxon>
        <taxon>Glomeromycotina</taxon>
        <taxon>Glomeromycetes</taxon>
        <taxon>Diversisporales</taxon>
        <taxon>Gigasporaceae</taxon>
        <taxon>Racocetra</taxon>
    </lineage>
</organism>
<dbReference type="AlphaFoldDB" id="A0A9N9H679"/>
<evidence type="ECO:0000256" key="1">
    <source>
        <dbReference type="SAM" id="SignalP"/>
    </source>
</evidence>
<proteinExistence type="predicted"/>
<gene>
    <name evidence="2" type="ORF">RFULGI_LOCUS8678</name>
</gene>
<dbReference type="Proteomes" id="UP000789396">
    <property type="component" value="Unassembled WGS sequence"/>
</dbReference>